<feature type="domain" description="AsmA" evidence="3">
    <location>
        <begin position="5"/>
        <end position="274"/>
    </location>
</feature>
<evidence type="ECO:0000313" key="4">
    <source>
        <dbReference type="EMBL" id="POS02652.1"/>
    </source>
</evidence>
<keyword evidence="5" id="KW-1185">Reference proteome</keyword>
<dbReference type="PANTHER" id="PTHR30441">
    <property type="entry name" value="DUF748 DOMAIN-CONTAINING PROTEIN"/>
    <property type="match status" value="1"/>
</dbReference>
<evidence type="ECO:0000313" key="5">
    <source>
        <dbReference type="Proteomes" id="UP000237056"/>
    </source>
</evidence>
<dbReference type="InterPro" id="IPR052894">
    <property type="entry name" value="AsmA-related"/>
</dbReference>
<feature type="transmembrane region" description="Helical" evidence="2">
    <location>
        <begin position="12"/>
        <end position="30"/>
    </location>
</feature>
<dbReference type="EMBL" id="PQNY01000003">
    <property type="protein sequence ID" value="POS02652.1"/>
    <property type="molecule type" value="Genomic_DNA"/>
</dbReference>
<evidence type="ECO:0000256" key="1">
    <source>
        <dbReference type="SAM" id="MobiDB-lite"/>
    </source>
</evidence>
<keyword evidence="2" id="KW-0472">Membrane</keyword>
<name>A0A2S4NAD7_9FLAO</name>
<keyword evidence="2" id="KW-1133">Transmembrane helix</keyword>
<reference evidence="4 5" key="1">
    <citation type="submission" date="2018-01" db="EMBL/GenBank/DDBJ databases">
        <title>Genomic Encyclopedia of Type Strains, Phase I: the one thousand microbial genomes (KMG-I) project.</title>
        <authorList>
            <person name="Goeker M."/>
        </authorList>
    </citation>
    <scope>NUCLEOTIDE SEQUENCE [LARGE SCALE GENOMIC DNA]</scope>
    <source>
        <strain evidence="4 5">DSM 17960</strain>
    </source>
</reference>
<comment type="caution">
    <text evidence="4">The sequence shown here is derived from an EMBL/GenBank/DDBJ whole genome shotgun (WGS) entry which is preliminary data.</text>
</comment>
<keyword evidence="2" id="KW-0812">Transmembrane</keyword>
<evidence type="ECO:0000259" key="3">
    <source>
        <dbReference type="Pfam" id="PF05170"/>
    </source>
</evidence>
<dbReference type="AlphaFoldDB" id="A0A2S4NAD7"/>
<dbReference type="Pfam" id="PF05170">
    <property type="entry name" value="AsmA"/>
    <property type="match status" value="1"/>
</dbReference>
<feature type="region of interest" description="Disordered" evidence="1">
    <location>
        <begin position="888"/>
        <end position="914"/>
    </location>
</feature>
<dbReference type="InterPro" id="IPR007844">
    <property type="entry name" value="AsmA"/>
</dbReference>
<dbReference type="Proteomes" id="UP000237056">
    <property type="component" value="Unassembled WGS sequence"/>
</dbReference>
<organism evidence="4 5">
    <name type="scientific">Flavobacterium croceum DSM 17960</name>
    <dbReference type="NCBI Taxonomy" id="1121886"/>
    <lineage>
        <taxon>Bacteria</taxon>
        <taxon>Pseudomonadati</taxon>
        <taxon>Bacteroidota</taxon>
        <taxon>Flavobacteriia</taxon>
        <taxon>Flavobacteriales</taxon>
        <taxon>Flavobacteriaceae</taxon>
        <taxon>Flavobacterium</taxon>
    </lineage>
</organism>
<sequence length="914" mass="102763">MKYKIIKSVKVFFISILVLLTLMVVLPMLFPEYITKEVKTFANSKLNSKLDFKEANLSFFNHFPSLTLTLHQFSLKGSKPYENQDLVSANEISFGINLKTLIFDRTVTIDEIYVSDANAHVKVDEKGRANYNVYKSDSEQNKKTDTSSTSLKLSSIEIKNTHIIYDDKSTRMLIDAVGFNYLGKGDLDQAIFDLDTQAKIDDFNFSYDGEIYLKNKKVNANLITQINTNSLNFIFQQNDLKINQLPIDFKGKLDFLANGYDIDFKVQSIKSNLHDLFTALPPKYVTWLEKSKVKGITDLTFEMKGKYIKQENLKPDVFFGMNVRNGELNYNKAKLPANNVYLNFRAKLPSLNTNELVVNLDSLYFNVGKDYFKAKFLSKGLNAPHISTQAKASLNLTNFNNAIGINGLDLAGVLNLDIKANGTYNATVHKMPTLNGTINFQNGKIKTKYYPNPIQNINLIASVNNKTGFLKDGSLYIEKGGFVFEGKPVNLFAKLNNFENINYDIKAKGELDVAKIYKVFSRDGLALKGYIKADVSFKGSQQDAQTGNYKKLQNKGTLLLKNIAINSTYLPKSLIIKNGNFNFNQDKMSFSNFTATYGQSDFLMNGYLQNVIDYALTSNAVLKGNFSLYANYINIDEFMQNTNIGSNDAKKQEPSSPTQTGVIVIPKVYDIAIEAKAQNVSFNDLDIKNISGKLLVNQGKLNLQNTNFTVAGVQANMDILYFNQSNTLAHFDYIVKASNFDIKKMYNEVKMFREMASAAKSAEGIISLDYHLSGKLNQNMMPIFPSLEGEGTLSVKQVKMKGFKLFNAVSAKTNKEEIKNPDITKVDIKSKIKNNIITIDRFKFKVAGFRPRIEGQTSLDGKLNLKMRLGLPPFGIIGVPMTITGTQENPKIKLGKQTEDLEEIEYNPTPNNVQ</sequence>
<evidence type="ECO:0000256" key="2">
    <source>
        <dbReference type="SAM" id="Phobius"/>
    </source>
</evidence>
<proteinExistence type="predicted"/>
<dbReference type="GO" id="GO:0005886">
    <property type="term" value="C:plasma membrane"/>
    <property type="evidence" value="ECO:0007669"/>
    <property type="project" value="TreeGrafter"/>
</dbReference>
<protein>
    <submittedName>
        <fullName evidence="4">AsmA protein</fullName>
    </submittedName>
</protein>
<accession>A0A2S4NAD7</accession>
<gene>
    <name evidence="4" type="ORF">Q361_103170</name>
</gene>
<dbReference type="GO" id="GO:0090313">
    <property type="term" value="P:regulation of protein targeting to membrane"/>
    <property type="evidence" value="ECO:0007669"/>
    <property type="project" value="TreeGrafter"/>
</dbReference>
<dbReference type="PANTHER" id="PTHR30441:SF8">
    <property type="entry name" value="DUF748 DOMAIN-CONTAINING PROTEIN"/>
    <property type="match status" value="1"/>
</dbReference>